<dbReference type="RefSeq" id="WP_280922177.1">
    <property type="nucleotide sequence ID" value="NZ_JAGGKT010000003.1"/>
</dbReference>
<dbReference type="PANTHER" id="PTHR42792:SF2">
    <property type="entry name" value="FLAGELLIN"/>
    <property type="match status" value="1"/>
</dbReference>
<organism evidence="7 8">
    <name type="scientific">Ammoniphilus resinae</name>
    <dbReference type="NCBI Taxonomy" id="861532"/>
    <lineage>
        <taxon>Bacteria</taxon>
        <taxon>Bacillati</taxon>
        <taxon>Bacillota</taxon>
        <taxon>Bacilli</taxon>
        <taxon>Bacillales</taxon>
        <taxon>Paenibacillaceae</taxon>
        <taxon>Aneurinibacillus group</taxon>
        <taxon>Ammoniphilus</taxon>
    </lineage>
</organism>
<keyword evidence="8" id="KW-1185">Reference proteome</keyword>
<dbReference type="Gene3D" id="1.20.1330.10">
    <property type="entry name" value="f41 fragment of flagellin, N-terminal domain"/>
    <property type="match status" value="2"/>
</dbReference>
<feature type="domain" description="Flagellin C-terminal" evidence="6">
    <location>
        <begin position="587"/>
        <end position="672"/>
    </location>
</feature>
<comment type="caution">
    <text evidence="7">The sequence shown here is derived from an EMBL/GenBank/DDBJ whole genome shotgun (WGS) entry which is preliminary data.</text>
</comment>
<protein>
    <recommendedName>
        <fullName evidence="2 4">Flagellin</fullName>
    </recommendedName>
</protein>
<dbReference type="Proteomes" id="UP001519343">
    <property type="component" value="Unassembled WGS sequence"/>
</dbReference>
<evidence type="ECO:0000256" key="4">
    <source>
        <dbReference type="RuleBase" id="RU362073"/>
    </source>
</evidence>
<keyword evidence="7" id="KW-0282">Flagellum</keyword>
<gene>
    <name evidence="7" type="ORF">J2Z37_001485</name>
</gene>
<evidence type="ECO:0000256" key="2">
    <source>
        <dbReference type="ARBA" id="ARBA00020110"/>
    </source>
</evidence>
<dbReference type="EMBL" id="JAGGKT010000003">
    <property type="protein sequence ID" value="MBP1931484.1"/>
    <property type="molecule type" value="Genomic_DNA"/>
</dbReference>
<comment type="function">
    <text evidence="4">Flagellin is the subunit protein which polymerizes to form the filaments of bacterial flagella.</text>
</comment>
<dbReference type="InterPro" id="IPR046358">
    <property type="entry name" value="Flagellin_C"/>
</dbReference>
<accession>A0ABS4GMJ4</accession>
<dbReference type="Gene3D" id="6.10.10.10">
    <property type="entry name" value="Flagellar export chaperone, C-terminal domain"/>
    <property type="match status" value="1"/>
</dbReference>
<dbReference type="InterPro" id="IPR042187">
    <property type="entry name" value="Flagellin_C_sub2"/>
</dbReference>
<evidence type="ECO:0000256" key="3">
    <source>
        <dbReference type="ARBA" id="ARBA00023143"/>
    </source>
</evidence>
<evidence type="ECO:0000313" key="8">
    <source>
        <dbReference type="Proteomes" id="UP001519343"/>
    </source>
</evidence>
<dbReference type="PANTHER" id="PTHR42792">
    <property type="entry name" value="FLAGELLIN"/>
    <property type="match status" value="1"/>
</dbReference>
<dbReference type="PRINTS" id="PR00207">
    <property type="entry name" value="FLAGELLIN"/>
</dbReference>
<evidence type="ECO:0000313" key="7">
    <source>
        <dbReference type="EMBL" id="MBP1931484.1"/>
    </source>
</evidence>
<keyword evidence="7" id="KW-0966">Cell projection</keyword>
<feature type="domain" description="Flagellin N-terminal" evidence="5">
    <location>
        <begin position="3"/>
        <end position="138"/>
    </location>
</feature>
<keyword evidence="7" id="KW-0969">Cilium</keyword>
<reference evidence="7 8" key="1">
    <citation type="submission" date="2021-03" db="EMBL/GenBank/DDBJ databases">
        <title>Genomic Encyclopedia of Type Strains, Phase IV (KMG-IV): sequencing the most valuable type-strain genomes for metagenomic binning, comparative biology and taxonomic classification.</title>
        <authorList>
            <person name="Goeker M."/>
        </authorList>
    </citation>
    <scope>NUCLEOTIDE SEQUENCE [LARGE SCALE GENOMIC DNA]</scope>
    <source>
        <strain evidence="7 8">DSM 24738</strain>
    </source>
</reference>
<name>A0ABS4GMJ4_9BACL</name>
<evidence type="ECO:0000259" key="5">
    <source>
        <dbReference type="Pfam" id="PF00669"/>
    </source>
</evidence>
<keyword evidence="3 4" id="KW-0975">Bacterial flagellum</keyword>
<dbReference type="Pfam" id="PF00669">
    <property type="entry name" value="Flagellin_N"/>
    <property type="match status" value="1"/>
</dbReference>
<dbReference type="SUPFAM" id="SSF64518">
    <property type="entry name" value="Phase 1 flagellin"/>
    <property type="match status" value="2"/>
</dbReference>
<dbReference type="InterPro" id="IPR001492">
    <property type="entry name" value="Flagellin"/>
</dbReference>
<dbReference type="InterPro" id="IPR001029">
    <property type="entry name" value="Flagellin_N"/>
</dbReference>
<sequence length="673" mass="69710">MRINHNIQALNTYRQLSQNQGTISKHLERLSSGLRINRAADDAAGLAISEKMRSQIKGLAMAERNALDGISLIQTAEGALNETNAILQRMRELAVQAANDTMTDEDRVNIQKEVNALTDEINRIGNTTNFNTRKLLNGDVSANVATPARIVGEDLGASVEIIPASTKGTATGTAVNNPVEIHGDTNGFATGNIKVNDTDLTGTPITINSSNNELTLTVGGVQKTIVLTDGVTYNGTAPTDLAALINDIKAELDAAFGSGQATAAVDSNGFLQITDNTTTGANSIVTIDGGNAAATLFGSPITSTSGAKNDELTFELDGVPQTITLSQGTYSTPTDLINELNTLATTPAPGIAVTFSLNGNAIVAASNSSGATSSVTNIGGDAATDLGLVGATIVNGKDQNNELKINVEGTEVTAIIPDATYTDLDVLATAVQDAVNTALAAAGSSATVNVTHSNGNLTIEDTKDGKLSTIEITNGTAATIENKAAANALGFIGDGITNSSDMGEDGSDNALQMQIGSNKGDQLAISIDDARAFALGLTHTVSSTMAFTGHDGSTIDVEYSSTNTITNNGVTEYVLDISTHDAAEKAISVIDNSITVITTQRANLGAVQNRLEHTISNLGTTNENLTASESRIRDADMAMEMAEFTKNNIINQAATAMLAQANQLPQGILQLLK</sequence>
<comment type="similarity">
    <text evidence="1 4">Belongs to the bacterial flagellin family.</text>
</comment>
<evidence type="ECO:0000259" key="6">
    <source>
        <dbReference type="Pfam" id="PF00700"/>
    </source>
</evidence>
<proteinExistence type="inferred from homology"/>
<dbReference type="Pfam" id="PF00700">
    <property type="entry name" value="Flagellin_C"/>
    <property type="match status" value="1"/>
</dbReference>
<keyword evidence="4" id="KW-0964">Secreted</keyword>
<comment type="subcellular location">
    <subcellularLocation>
        <location evidence="4">Secreted</location>
    </subcellularLocation>
    <subcellularLocation>
        <location evidence="4">Bacterial flagellum</location>
    </subcellularLocation>
</comment>
<evidence type="ECO:0000256" key="1">
    <source>
        <dbReference type="ARBA" id="ARBA00005709"/>
    </source>
</evidence>
<dbReference type="Gene3D" id="3.30.70.2120">
    <property type="match status" value="1"/>
</dbReference>